<protein>
    <recommendedName>
        <fullName evidence="3">Condensation domain-containing protein</fullName>
    </recommendedName>
</protein>
<reference evidence="1" key="1">
    <citation type="submission" date="2006-10" db="EMBL/GenBank/DDBJ databases">
        <authorList>
            <person name="Amadeo P."/>
            <person name="Zhao Q."/>
            <person name="Wortman J."/>
            <person name="Fraser-Liggett C."/>
            <person name="Carlton J."/>
        </authorList>
    </citation>
    <scope>NUCLEOTIDE SEQUENCE</scope>
    <source>
        <strain evidence="1">G3</strain>
    </source>
</reference>
<dbReference type="VEuPathDB" id="TrichDB:TVAG_162740"/>
<evidence type="ECO:0008006" key="3">
    <source>
        <dbReference type="Google" id="ProtNLM"/>
    </source>
</evidence>
<evidence type="ECO:0000313" key="2">
    <source>
        <dbReference type="Proteomes" id="UP000001542"/>
    </source>
</evidence>
<name>A2FV22_TRIV3</name>
<dbReference type="AlphaFoldDB" id="A2FV22"/>
<evidence type="ECO:0000313" key="1">
    <source>
        <dbReference type="EMBL" id="EAX91252.1"/>
    </source>
</evidence>
<reference evidence="1" key="2">
    <citation type="journal article" date="2007" name="Science">
        <title>Draft genome sequence of the sexually transmitted pathogen Trichomonas vaginalis.</title>
        <authorList>
            <person name="Carlton J.M."/>
            <person name="Hirt R.P."/>
            <person name="Silva J.C."/>
            <person name="Delcher A.L."/>
            <person name="Schatz M."/>
            <person name="Zhao Q."/>
            <person name="Wortman J.R."/>
            <person name="Bidwell S.L."/>
            <person name="Alsmark U.C.M."/>
            <person name="Besteiro S."/>
            <person name="Sicheritz-Ponten T."/>
            <person name="Noel C.J."/>
            <person name="Dacks J.B."/>
            <person name="Foster P.G."/>
            <person name="Simillion C."/>
            <person name="Van de Peer Y."/>
            <person name="Miranda-Saavedra D."/>
            <person name="Barton G.J."/>
            <person name="Westrop G.D."/>
            <person name="Mueller S."/>
            <person name="Dessi D."/>
            <person name="Fiori P.L."/>
            <person name="Ren Q."/>
            <person name="Paulsen I."/>
            <person name="Zhang H."/>
            <person name="Bastida-Corcuera F.D."/>
            <person name="Simoes-Barbosa A."/>
            <person name="Brown M.T."/>
            <person name="Hayes R.D."/>
            <person name="Mukherjee M."/>
            <person name="Okumura C.Y."/>
            <person name="Schneider R."/>
            <person name="Smith A.J."/>
            <person name="Vanacova S."/>
            <person name="Villalvazo M."/>
            <person name="Haas B.J."/>
            <person name="Pertea M."/>
            <person name="Feldblyum T.V."/>
            <person name="Utterback T.R."/>
            <person name="Shu C.L."/>
            <person name="Osoegawa K."/>
            <person name="de Jong P.J."/>
            <person name="Hrdy I."/>
            <person name="Horvathova L."/>
            <person name="Zubacova Z."/>
            <person name="Dolezal P."/>
            <person name="Malik S.B."/>
            <person name="Logsdon J.M. Jr."/>
            <person name="Henze K."/>
            <person name="Gupta A."/>
            <person name="Wang C.C."/>
            <person name="Dunne R.L."/>
            <person name="Upcroft J.A."/>
            <person name="Upcroft P."/>
            <person name="White O."/>
            <person name="Salzberg S.L."/>
            <person name="Tang P."/>
            <person name="Chiu C.-H."/>
            <person name="Lee Y.-S."/>
            <person name="Embley T.M."/>
            <person name="Coombs G.H."/>
            <person name="Mottram J.C."/>
            <person name="Tachezy J."/>
            <person name="Fraser-Liggett C.M."/>
            <person name="Johnson P.J."/>
        </authorList>
    </citation>
    <scope>NUCLEOTIDE SEQUENCE [LARGE SCALE GENOMIC DNA]</scope>
    <source>
        <strain evidence="1">G3</strain>
    </source>
</reference>
<organism evidence="1 2">
    <name type="scientific">Trichomonas vaginalis (strain ATCC PRA-98 / G3)</name>
    <dbReference type="NCBI Taxonomy" id="412133"/>
    <lineage>
        <taxon>Eukaryota</taxon>
        <taxon>Metamonada</taxon>
        <taxon>Parabasalia</taxon>
        <taxon>Trichomonadida</taxon>
        <taxon>Trichomonadidae</taxon>
        <taxon>Trichomonas</taxon>
    </lineage>
</organism>
<keyword evidence="2" id="KW-1185">Reference proteome</keyword>
<accession>A2FV22</accession>
<dbReference type="EMBL" id="DS114048">
    <property type="protein sequence ID" value="EAX91252.1"/>
    <property type="molecule type" value="Genomic_DNA"/>
</dbReference>
<dbReference type="Proteomes" id="UP000001542">
    <property type="component" value="Unassembled WGS sequence"/>
</dbReference>
<dbReference type="InParanoid" id="A2FV22"/>
<dbReference type="VEuPathDB" id="TrichDB:TVAGG3_0698740"/>
<proteinExistence type="predicted"/>
<sequence>MLQSRPASAWERIFLFGKGNMELAMKLNDPKDVPKIIQKLDRTVAGLHHASDGTNIFRTNDKTPIAVLPDDVTDLRKLSEIMSERYTRPLSKCLASIGANKDTVILNINHLAGDGMYLKNLFTLLTNDQELGYTPSIIPDEQVLADKINGYVGELPQFTSTDPELIRIHLKSPYELHISRRIASKFTTSRAKDLMSFKVNKKLKNMTEYYWSSVILAGSAFEGKFDKCGVSTNINLRPYVKNCDFNVTNCFSHANATAVVKPDMTVGDLMKELRSTFNENVKKGKPFGEFKSLYNGFPTWVPEMGLGVDISMIGNFKMEGPFKDLFITLVSIQVLGTEALRASLPNTCEFDTLQNR</sequence>
<gene>
    <name evidence="1" type="ORF">TVAG_162740</name>
</gene>